<dbReference type="Proteomes" id="UP001642540">
    <property type="component" value="Unassembled WGS sequence"/>
</dbReference>
<evidence type="ECO:0000256" key="11">
    <source>
        <dbReference type="ARBA" id="ARBA00038854"/>
    </source>
</evidence>
<gene>
    <name evidence="13" type="ORF">ODALV1_LOCUS13386</name>
</gene>
<dbReference type="EC" id="2.4.2.42" evidence="11"/>
<dbReference type="Gene3D" id="3.90.550.10">
    <property type="entry name" value="Spore Coat Polysaccharide Biosynthesis Protein SpsA, Chain A"/>
    <property type="match status" value="1"/>
</dbReference>
<evidence type="ECO:0000256" key="12">
    <source>
        <dbReference type="ARBA" id="ARBA00049181"/>
    </source>
</evidence>
<reference evidence="13 14" key="1">
    <citation type="submission" date="2024-08" db="EMBL/GenBank/DDBJ databases">
        <authorList>
            <person name="Cucini C."/>
            <person name="Frati F."/>
        </authorList>
    </citation>
    <scope>NUCLEOTIDE SEQUENCE [LARGE SCALE GENOMIC DNA]</scope>
</reference>
<name>A0ABP1QPL5_9HEXA</name>
<evidence type="ECO:0000256" key="7">
    <source>
        <dbReference type="ARBA" id="ARBA00022989"/>
    </source>
</evidence>
<protein>
    <recommendedName>
        <fullName evidence="11">UDP-D-xylose:beta-D-glucoside alpha-1,3-D-xylosyltransferase</fullName>
        <ecNumber evidence="11">2.4.2.42</ecNumber>
    </recommendedName>
</protein>
<dbReference type="PANTHER" id="PTHR46012:SF2">
    <property type="entry name" value="IP22168P"/>
    <property type="match status" value="1"/>
</dbReference>
<dbReference type="InterPro" id="IPR051993">
    <property type="entry name" value="Glycosyltransferase_8"/>
</dbReference>
<dbReference type="SUPFAM" id="SSF53448">
    <property type="entry name" value="Nucleotide-diphospho-sugar transferases"/>
    <property type="match status" value="1"/>
</dbReference>
<evidence type="ECO:0000256" key="10">
    <source>
        <dbReference type="ARBA" id="ARBA00037301"/>
    </source>
</evidence>
<keyword evidence="7" id="KW-1133">Transmembrane helix</keyword>
<evidence type="ECO:0000256" key="9">
    <source>
        <dbReference type="ARBA" id="ARBA00023180"/>
    </source>
</evidence>
<keyword evidence="4" id="KW-0808">Transferase</keyword>
<sequence>HLYPFVEGESNSSVFVTKNNPKFFHTTIVGESSLKKYVVSTSTVVKIGIVTCSGPYLNATELRGTNETVTLIKSVIISAKVYNVEEVQFHIFVDSDILQKFLERKISAYSAKIRNVVKIRSYFYSVFKSVPANNVKEFVNSDLPCTYIRIFFPDVLTSIDEILYLDTDVVITGNIAEIWKTFRDMSNNEIVALSPNNEPEDKNYEDIDKGNFGNIPHVLSKGVNAGIFYMNLLGLRKFEWTTKVLDVYRKYIEQLFYMNDQRLINIVLHRYRDILKVMPCNYNFQYLHCEKGLTCKEAVSDPMGIQILHGAGDSFQNETKSHYLIYESFRKFELGRQDEVLDLFTSLKQYYTEVKNQSTCEGVLGPLLFKHAFSHNLTQRK</sequence>
<organism evidence="13 14">
    <name type="scientific">Orchesella dallaii</name>
    <dbReference type="NCBI Taxonomy" id="48710"/>
    <lineage>
        <taxon>Eukaryota</taxon>
        <taxon>Metazoa</taxon>
        <taxon>Ecdysozoa</taxon>
        <taxon>Arthropoda</taxon>
        <taxon>Hexapoda</taxon>
        <taxon>Collembola</taxon>
        <taxon>Entomobryomorpha</taxon>
        <taxon>Entomobryoidea</taxon>
        <taxon>Orchesellidae</taxon>
        <taxon>Orchesellinae</taxon>
        <taxon>Orchesella</taxon>
    </lineage>
</organism>
<keyword evidence="6" id="KW-0735">Signal-anchor</keyword>
<evidence type="ECO:0000256" key="8">
    <source>
        <dbReference type="ARBA" id="ARBA00023136"/>
    </source>
</evidence>
<proteinExistence type="inferred from homology"/>
<feature type="non-terminal residue" evidence="13">
    <location>
        <position position="1"/>
    </location>
</feature>
<evidence type="ECO:0000256" key="6">
    <source>
        <dbReference type="ARBA" id="ARBA00022968"/>
    </source>
</evidence>
<keyword evidence="5" id="KW-0812">Transmembrane</keyword>
<comment type="catalytic activity">
    <reaction evidence="12">
        <text>3-O-(beta-D-glucosyl)-L-seryl-[EGF-like domain protein] + UDP-alpha-D-xylose = 3-O-[alpha-D-xylosyl-(1-&gt;3)-beta-D-glucosyl]-L-seryl-[EGF-like domain protein] + UDP + H(+)</text>
        <dbReference type="Rhea" id="RHEA:56064"/>
        <dbReference type="Rhea" id="RHEA-COMP:14610"/>
        <dbReference type="Rhea" id="RHEA-COMP:14611"/>
        <dbReference type="ChEBI" id="CHEBI:15378"/>
        <dbReference type="ChEBI" id="CHEBI:57632"/>
        <dbReference type="ChEBI" id="CHEBI:58223"/>
        <dbReference type="ChEBI" id="CHEBI:140575"/>
        <dbReference type="ChEBI" id="CHEBI:140576"/>
        <dbReference type="EC" id="2.4.2.42"/>
    </reaction>
</comment>
<evidence type="ECO:0000256" key="1">
    <source>
        <dbReference type="ARBA" id="ARBA00004606"/>
    </source>
</evidence>
<dbReference type="InterPro" id="IPR002495">
    <property type="entry name" value="Glyco_trans_8"/>
</dbReference>
<dbReference type="Pfam" id="PF01501">
    <property type="entry name" value="Glyco_transf_8"/>
    <property type="match status" value="1"/>
</dbReference>
<evidence type="ECO:0000256" key="5">
    <source>
        <dbReference type="ARBA" id="ARBA00022692"/>
    </source>
</evidence>
<dbReference type="PANTHER" id="PTHR46012">
    <property type="entry name" value="IP22168P"/>
    <property type="match status" value="1"/>
</dbReference>
<evidence type="ECO:0000256" key="2">
    <source>
        <dbReference type="ARBA" id="ARBA00006351"/>
    </source>
</evidence>
<keyword evidence="9" id="KW-0325">Glycoprotein</keyword>
<dbReference type="InterPro" id="IPR029044">
    <property type="entry name" value="Nucleotide-diphossugar_trans"/>
</dbReference>
<accession>A0ABP1QPL5</accession>
<evidence type="ECO:0000313" key="14">
    <source>
        <dbReference type="Proteomes" id="UP001642540"/>
    </source>
</evidence>
<evidence type="ECO:0000313" key="13">
    <source>
        <dbReference type="EMBL" id="CAL8109459.1"/>
    </source>
</evidence>
<keyword evidence="8" id="KW-0472">Membrane</keyword>
<keyword evidence="3" id="KW-0328">Glycosyltransferase</keyword>
<evidence type="ECO:0000256" key="3">
    <source>
        <dbReference type="ARBA" id="ARBA00022676"/>
    </source>
</evidence>
<comment type="similarity">
    <text evidence="2">Belongs to the glycosyltransferase 8 family.</text>
</comment>
<comment type="subcellular location">
    <subcellularLocation>
        <location evidence="1">Membrane</location>
        <topology evidence="1">Single-pass type II membrane protein</topology>
    </subcellularLocation>
</comment>
<dbReference type="EMBL" id="CAXLJM020000041">
    <property type="protein sequence ID" value="CAL8109459.1"/>
    <property type="molecule type" value="Genomic_DNA"/>
</dbReference>
<comment type="caution">
    <text evidence="13">The sequence shown here is derived from an EMBL/GenBank/DDBJ whole genome shotgun (WGS) entry which is preliminary data.</text>
</comment>
<evidence type="ECO:0000256" key="4">
    <source>
        <dbReference type="ARBA" id="ARBA00022679"/>
    </source>
</evidence>
<comment type="function">
    <text evidence="10">Glycosyltransferase which elongates the O-linked glucose attached to EGF-like repeats in the extracellular domain of Notch proteins by catalyzing the addition of xylose.</text>
</comment>
<keyword evidence="14" id="KW-1185">Reference proteome</keyword>